<dbReference type="AlphaFoldDB" id="A0A8J9VZJ5"/>
<dbReference type="PROSITE" id="PS50005">
    <property type="entry name" value="TPR"/>
    <property type="match status" value="2"/>
</dbReference>
<proteinExistence type="predicted"/>
<evidence type="ECO:0000256" key="1">
    <source>
        <dbReference type="PROSITE-ProRule" id="PRU00339"/>
    </source>
</evidence>
<evidence type="ECO:0000259" key="2">
    <source>
        <dbReference type="Pfam" id="PF03445"/>
    </source>
</evidence>
<feature type="repeat" description="TPR" evidence="1">
    <location>
        <begin position="903"/>
        <end position="936"/>
    </location>
</feature>
<dbReference type="Proteomes" id="UP000838412">
    <property type="component" value="Chromosome 1"/>
</dbReference>
<dbReference type="Gene3D" id="1.25.40.10">
    <property type="entry name" value="Tetratricopeptide repeat domain"/>
    <property type="match status" value="3"/>
</dbReference>
<protein>
    <submittedName>
        <fullName evidence="3">KLC1 protein</fullName>
    </submittedName>
</protein>
<dbReference type="InterPro" id="IPR005105">
    <property type="entry name" value="GlnD_Uridyltrans_N"/>
</dbReference>
<sequence length="1004" mass="113619">MGAYKYTTYQVGLLGMGQQQWMYSSLLQQRTLEKVRKNEITIRLPKISSSEDSEFYTPVPATSAPCNTPVPATSAPCNTPAPTTGAPCNTPAPATGAPCNTPEVCYLPSIPGAAPATCRCSEGGDFKFRYKRYNNNRHDSWRNNTIVSRSMGDVYIRRATNRRHFTKAAALYNAAMTWAPGDQHWRDVIVHRINEAKDKEAKWVSAVRSLFHTTAGRMKDFVRQLLAECRETLGPPPCKYAIIGLGSMAREEMTPYSDFEFAILLEEIAQEQHKEYFRNLTSLLHLKVINLGETILPSMAITSLNNFYSDEEEDNWLYDWKTPRGFAFDGAMPSASKTPLGREAVDGKPAVELIMTPTEMASLQERQAFADEDNVNHLSDILSTVTWVEGDKSLVEDYQERLDLDPSYLVKKALITLFDDASKYQEDIVSASKPGFQYDVKKEIYRFPTLTVSSLGICFESKRNTPREVIDALRDKELISETGAHNLSVAISIATLLRLQTYLAYCRQKEGVTTLPVLHQREKKNGEQDLPHKLPSSALLMRFYQTSIPLQIYLTIFQHRLPGDVSELLGADHDFYCNSDLLRGLIHYRLMHYQEAEPLLRAAYHKKPNRLTHSYLWTLMSLGKYAEALKAAQESTELHQLSLDGCFALAHLYIRIGQFQKAREVCTKALEMLDINFDAELWEILIDLQLADISTNLGEYSKAKELAGLIEQMILKTDEEVIKKKPLAMLNIRFNLGILFSSLGQIVKAHSCHKKTIKMCNMIFGMNVAHHVTASCFRELARIMYRHSDCNTALWYADLSLKMTQNMYSDTYHPDDVIKGLNVLFEILWEQDSNERATLIAEDSLELALKTSGLNKTNLAQVYTNLGKVSSDTGAHSKAIWCHEEALRIDREHYHNKPSGNIAVSLEGLGIAYWKAGDYAMAFQHVQEALHMQEDLFGKDTPRPNTAESLSILGCIKKDMGDHTEAVWYLEKSLSMMKEVFGGRVTDRMVDTIQTLQELRQTSE</sequence>
<dbReference type="Pfam" id="PF03445">
    <property type="entry name" value="DUF294"/>
    <property type="match status" value="1"/>
</dbReference>
<feature type="domain" description="Protein-PII uridylyltransferase N-terminal" evidence="2">
    <location>
        <begin position="209"/>
        <end position="290"/>
    </location>
</feature>
<keyword evidence="4" id="KW-1185">Reference proteome</keyword>
<dbReference type="InterPro" id="IPR043519">
    <property type="entry name" value="NT_sf"/>
</dbReference>
<dbReference type="InterPro" id="IPR011990">
    <property type="entry name" value="TPR-like_helical_dom_sf"/>
</dbReference>
<keyword evidence="1" id="KW-0802">TPR repeat</keyword>
<reference evidence="3" key="1">
    <citation type="submission" date="2022-01" db="EMBL/GenBank/DDBJ databases">
        <authorList>
            <person name="Braso-Vives M."/>
        </authorList>
    </citation>
    <scope>NUCLEOTIDE SEQUENCE</scope>
</reference>
<dbReference type="SUPFAM" id="SSF48452">
    <property type="entry name" value="TPR-like"/>
    <property type="match status" value="2"/>
</dbReference>
<dbReference type="PANTHER" id="PTHR19959:SF119">
    <property type="entry name" value="FUNGAL LIPASE-LIKE DOMAIN-CONTAINING PROTEIN"/>
    <property type="match status" value="1"/>
</dbReference>
<dbReference type="Pfam" id="PF13181">
    <property type="entry name" value="TPR_8"/>
    <property type="match status" value="1"/>
</dbReference>
<dbReference type="GO" id="GO:0008773">
    <property type="term" value="F:[protein-PII] uridylyltransferase activity"/>
    <property type="evidence" value="ECO:0007669"/>
    <property type="project" value="InterPro"/>
</dbReference>
<feature type="repeat" description="TPR" evidence="1">
    <location>
        <begin position="860"/>
        <end position="893"/>
    </location>
</feature>
<dbReference type="Pfam" id="PF13424">
    <property type="entry name" value="TPR_12"/>
    <property type="match status" value="1"/>
</dbReference>
<accession>A0A8J9VZJ5</accession>
<organism evidence="3 4">
    <name type="scientific">Branchiostoma lanceolatum</name>
    <name type="common">Common lancelet</name>
    <name type="synonym">Amphioxus lanceolatum</name>
    <dbReference type="NCBI Taxonomy" id="7740"/>
    <lineage>
        <taxon>Eukaryota</taxon>
        <taxon>Metazoa</taxon>
        <taxon>Chordata</taxon>
        <taxon>Cephalochordata</taxon>
        <taxon>Leptocardii</taxon>
        <taxon>Amphioxiformes</taxon>
        <taxon>Branchiostomatidae</taxon>
        <taxon>Branchiostoma</taxon>
    </lineage>
</organism>
<dbReference type="SUPFAM" id="SSF81301">
    <property type="entry name" value="Nucleotidyltransferase"/>
    <property type="match status" value="1"/>
</dbReference>
<dbReference type="EMBL" id="OV696686">
    <property type="protein sequence ID" value="CAH1231148.1"/>
    <property type="molecule type" value="Genomic_DNA"/>
</dbReference>
<dbReference type="OrthoDB" id="10042702at2759"/>
<gene>
    <name evidence="3" type="primary">KLC1</name>
    <name evidence="3" type="ORF">BLAG_LOCUS1216</name>
</gene>
<dbReference type="SMART" id="SM00028">
    <property type="entry name" value="TPR"/>
    <property type="match status" value="6"/>
</dbReference>
<dbReference type="PANTHER" id="PTHR19959">
    <property type="entry name" value="KINESIN LIGHT CHAIN"/>
    <property type="match status" value="1"/>
</dbReference>
<evidence type="ECO:0000313" key="4">
    <source>
        <dbReference type="Proteomes" id="UP000838412"/>
    </source>
</evidence>
<dbReference type="InterPro" id="IPR019734">
    <property type="entry name" value="TPR_rpt"/>
</dbReference>
<name>A0A8J9VZJ5_BRALA</name>
<evidence type="ECO:0000313" key="3">
    <source>
        <dbReference type="EMBL" id="CAH1231148.1"/>
    </source>
</evidence>